<dbReference type="SUPFAM" id="SSF47794">
    <property type="entry name" value="Rad51 N-terminal domain-like"/>
    <property type="match status" value="1"/>
</dbReference>
<feature type="compositionally biased region" description="Basic and acidic residues" evidence="1">
    <location>
        <begin position="540"/>
        <end position="552"/>
    </location>
</feature>
<feature type="compositionally biased region" description="Low complexity" evidence="1">
    <location>
        <begin position="518"/>
        <end position="539"/>
    </location>
</feature>
<dbReference type="Gene3D" id="3.30.420.10">
    <property type="entry name" value="Ribonuclease H-like superfamily/Ribonuclease H"/>
    <property type="match status" value="1"/>
</dbReference>
<dbReference type="InterPro" id="IPR036397">
    <property type="entry name" value="RNaseH_sf"/>
</dbReference>
<organism evidence="3 4">
    <name type="scientific">Haloterrigena alkaliphila</name>
    <dbReference type="NCBI Taxonomy" id="2816475"/>
    <lineage>
        <taxon>Archaea</taxon>
        <taxon>Methanobacteriati</taxon>
        <taxon>Methanobacteriota</taxon>
        <taxon>Stenosarchaea group</taxon>
        <taxon>Halobacteria</taxon>
        <taxon>Halobacteriales</taxon>
        <taxon>Natrialbaceae</taxon>
        <taxon>Haloterrigena</taxon>
    </lineage>
</organism>
<dbReference type="Pfam" id="PF14520">
    <property type="entry name" value="HHH_5"/>
    <property type="match status" value="1"/>
</dbReference>
<dbReference type="GO" id="GO:0003676">
    <property type="term" value="F:nucleic acid binding"/>
    <property type="evidence" value="ECO:0007669"/>
    <property type="project" value="InterPro"/>
</dbReference>
<dbReference type="InterPro" id="IPR012337">
    <property type="entry name" value="RNaseH-like_sf"/>
</dbReference>
<dbReference type="RefSeq" id="WP_207288337.1">
    <property type="nucleotide sequence ID" value="NZ_CP071462.1"/>
</dbReference>
<feature type="domain" description="YprB ribonuclease H-like" evidence="2">
    <location>
        <begin position="317"/>
        <end position="489"/>
    </location>
</feature>
<dbReference type="InterPro" id="IPR038720">
    <property type="entry name" value="YprB_RNase_H-like_dom"/>
</dbReference>
<dbReference type="SUPFAM" id="SSF53098">
    <property type="entry name" value="Ribonuclease H-like"/>
    <property type="match status" value="1"/>
</dbReference>
<protein>
    <submittedName>
        <fullName evidence="3">Ribonuclease H-like domain-containing protein</fullName>
    </submittedName>
</protein>
<dbReference type="Gene3D" id="1.10.150.20">
    <property type="entry name" value="5' to 3' exonuclease, C-terminal subdomain"/>
    <property type="match status" value="1"/>
</dbReference>
<reference evidence="3 4" key="1">
    <citation type="submission" date="2021-03" db="EMBL/GenBank/DDBJ databases">
        <title>Haloterrigena longa sp. nov. and Haloterrigena limicola sp. nov., extremely halophilic archaea isolated from a salt lake.</title>
        <authorList>
            <person name="Henglin C."/>
        </authorList>
    </citation>
    <scope>NUCLEOTIDE SEQUENCE [LARGE SCALE GENOMIC DNA]</scope>
    <source>
        <strain evidence="3 4">KZCA68</strain>
    </source>
</reference>
<gene>
    <name evidence="3" type="ORF">J0X25_15215</name>
</gene>
<evidence type="ECO:0000313" key="3">
    <source>
        <dbReference type="EMBL" id="QSW98727.1"/>
    </source>
</evidence>
<dbReference type="InterPro" id="IPR010995">
    <property type="entry name" value="DNA_repair_Rad51/TF_NusA_a-hlx"/>
</dbReference>
<keyword evidence="4" id="KW-1185">Reference proteome</keyword>
<evidence type="ECO:0000313" key="4">
    <source>
        <dbReference type="Proteomes" id="UP000663203"/>
    </source>
</evidence>
<proteinExistence type="predicted"/>
<sequence length="564" mass="60890">MTARAGVRLFALPPSALADRPVATLEDLDRTLEPDAVWVLGPTREPQAFARARGAFDAPAFHPPLETSGNEPVRRHVIDAGDGAELEIAVAQSLRALRASPETASNTLRDGADGDIAALVCDDVTTTVRPTALETHLEGAATLASVLPTDRTTTVLTGAEPAEYDELWHLEPETGAVLEVDHDPLLDDGADRTADDRVSVRLRGAGPVEGYGRSRSIAVLTLAEGGVQRVETHDVTDFGLEAVTGIGPKTAERLVERGVTTRDELLETPVETLASLPNVGRDGARTMHQHATVLETGEPRRLTDESLPGEDWHEPPLCLDIETDGLSPTIIWQIGVYDPATDTYRAFVEHDDPSDPASVLEAFCDWLLGMHPNRALLTWNGWRFDYRHLGAFIAKHVPYYVDEWESIPKFDLYLWAVTNEHAMLPGRTNKLEAVADALGYEDAATGLDGAATAAAYQRFVRTGTELEWDRHEAYCEDDCRALWHVYERLRDAPAASASAIEGATTPDSRRSDSNAVDSSGSSSTAASGTGASSAEASGSEIHRQAESRRDSSSADGEQTGLSDF</sequence>
<dbReference type="GO" id="GO:0000166">
    <property type="term" value="F:nucleotide binding"/>
    <property type="evidence" value="ECO:0007669"/>
    <property type="project" value="InterPro"/>
</dbReference>
<evidence type="ECO:0000256" key="1">
    <source>
        <dbReference type="SAM" id="MobiDB-lite"/>
    </source>
</evidence>
<dbReference type="GeneID" id="63188682"/>
<dbReference type="AlphaFoldDB" id="A0A8A2VDG2"/>
<feature type="compositionally biased region" description="Polar residues" evidence="1">
    <location>
        <begin position="553"/>
        <end position="564"/>
    </location>
</feature>
<feature type="region of interest" description="Disordered" evidence="1">
    <location>
        <begin position="495"/>
        <end position="564"/>
    </location>
</feature>
<accession>A0A8A2VDG2</accession>
<evidence type="ECO:0000259" key="2">
    <source>
        <dbReference type="Pfam" id="PF13482"/>
    </source>
</evidence>
<dbReference type="Proteomes" id="UP000663203">
    <property type="component" value="Chromosome"/>
</dbReference>
<dbReference type="Pfam" id="PF13482">
    <property type="entry name" value="RNase_H_2"/>
    <property type="match status" value="1"/>
</dbReference>
<name>A0A8A2VDG2_9EURY</name>
<dbReference type="KEGG" id="hakz:J0X25_15215"/>
<dbReference type="EMBL" id="CP071462">
    <property type="protein sequence ID" value="QSW98727.1"/>
    <property type="molecule type" value="Genomic_DNA"/>
</dbReference>